<keyword evidence="1" id="KW-0472">Membrane</keyword>
<organism evidence="2 3">
    <name type="scientific">Campylobacter ureolyticus</name>
    <dbReference type="NCBI Taxonomy" id="827"/>
    <lineage>
        <taxon>Bacteria</taxon>
        <taxon>Pseudomonadati</taxon>
        <taxon>Campylobacterota</taxon>
        <taxon>Epsilonproteobacteria</taxon>
        <taxon>Campylobacterales</taxon>
        <taxon>Campylobacteraceae</taxon>
        <taxon>Campylobacter</taxon>
    </lineage>
</organism>
<dbReference type="InterPro" id="IPR028959">
    <property type="entry name" value="Imm41"/>
</dbReference>
<feature type="transmembrane region" description="Helical" evidence="1">
    <location>
        <begin position="29"/>
        <end position="51"/>
    </location>
</feature>
<keyword evidence="1" id="KW-0812">Transmembrane</keyword>
<keyword evidence="1" id="KW-1133">Transmembrane helix</keyword>
<evidence type="ECO:0000313" key="2">
    <source>
        <dbReference type="EMBL" id="MCZ6162544.1"/>
    </source>
</evidence>
<comment type="caution">
    <text evidence="2">The sequence shown here is derived from an EMBL/GenBank/DDBJ whole genome shotgun (WGS) entry which is preliminary data.</text>
</comment>
<dbReference type="Pfam" id="PF15592">
    <property type="entry name" value="Imm41"/>
    <property type="match status" value="1"/>
</dbReference>
<dbReference type="AlphaFoldDB" id="A0A9Q4KTJ0"/>
<dbReference type="Proteomes" id="UP001075461">
    <property type="component" value="Unassembled WGS sequence"/>
</dbReference>
<dbReference type="RefSeq" id="WP_269480765.1">
    <property type="nucleotide sequence ID" value="NZ_JAPXGJ010000017.1"/>
</dbReference>
<protein>
    <submittedName>
        <fullName evidence="2">Imm41 family immunity protein</fullName>
    </submittedName>
</protein>
<reference evidence="2" key="1">
    <citation type="submission" date="2022-12" db="EMBL/GenBank/DDBJ databases">
        <title>Species Delineation and Comparative Genomics within the Campylobacter ureolyticus Complex.</title>
        <authorList>
            <person name="Maki J."/>
            <person name="Howard M."/>
            <person name="Connelly S."/>
            <person name="Hardy D.J."/>
            <person name="Cameron A."/>
        </authorList>
    </citation>
    <scope>NUCLEOTIDE SEQUENCE</scope>
    <source>
        <strain evidence="2">URMC_786</strain>
    </source>
</reference>
<name>A0A9Q4KTJ0_9BACT</name>
<proteinExistence type="predicted"/>
<accession>A0A9Q4KTJ0</accession>
<evidence type="ECO:0000256" key="1">
    <source>
        <dbReference type="SAM" id="Phobius"/>
    </source>
</evidence>
<dbReference type="EMBL" id="JAPXGP010000013">
    <property type="protein sequence ID" value="MCZ6162544.1"/>
    <property type="molecule type" value="Genomic_DNA"/>
</dbReference>
<evidence type="ECO:0000313" key="3">
    <source>
        <dbReference type="Proteomes" id="UP001075461"/>
    </source>
</evidence>
<gene>
    <name evidence="2" type="ORF">O6B92_09420</name>
</gene>
<sequence>MDDKEYWKLENNLIHIFKKYKNKPLPKDIIQGLIWILNGNLYTHGAGFATLKTKILKNSKKYFTPILAPTADDRLKRLKNTDTLYRL</sequence>